<accession>A0A6A6FIU7</accession>
<evidence type="ECO:0000313" key="1">
    <source>
        <dbReference type="EMBL" id="KAF2213291.1"/>
    </source>
</evidence>
<protein>
    <submittedName>
        <fullName evidence="1">Uncharacterized protein</fullName>
    </submittedName>
</protein>
<keyword evidence="2" id="KW-1185">Reference proteome</keyword>
<name>A0A6A6FIU7_9PEZI</name>
<dbReference type="EMBL" id="ML992671">
    <property type="protein sequence ID" value="KAF2213291.1"/>
    <property type="molecule type" value="Genomic_DNA"/>
</dbReference>
<sequence length="128" mass="14046">MTGDSRLSDPGFVELSKTLNCSLPPQPPTVVRYITTTNILFRLALPLFKGQQTNFFANDGTTHGTFATHSRAIIPPVCQQFAHQGTTPDAIFLRCQPNAISGNTTIVHMTVIITTQTEQTNTNSRCPR</sequence>
<evidence type="ECO:0000313" key="2">
    <source>
        <dbReference type="Proteomes" id="UP000799539"/>
    </source>
</evidence>
<organism evidence="1 2">
    <name type="scientific">Cercospora zeae-maydis SCOH1-5</name>
    <dbReference type="NCBI Taxonomy" id="717836"/>
    <lineage>
        <taxon>Eukaryota</taxon>
        <taxon>Fungi</taxon>
        <taxon>Dikarya</taxon>
        <taxon>Ascomycota</taxon>
        <taxon>Pezizomycotina</taxon>
        <taxon>Dothideomycetes</taxon>
        <taxon>Dothideomycetidae</taxon>
        <taxon>Mycosphaerellales</taxon>
        <taxon>Mycosphaerellaceae</taxon>
        <taxon>Cercospora</taxon>
    </lineage>
</organism>
<proteinExistence type="predicted"/>
<reference evidence="1" key="1">
    <citation type="journal article" date="2020" name="Stud. Mycol.">
        <title>101 Dothideomycetes genomes: a test case for predicting lifestyles and emergence of pathogens.</title>
        <authorList>
            <person name="Haridas S."/>
            <person name="Albert R."/>
            <person name="Binder M."/>
            <person name="Bloem J."/>
            <person name="Labutti K."/>
            <person name="Salamov A."/>
            <person name="Andreopoulos B."/>
            <person name="Baker S."/>
            <person name="Barry K."/>
            <person name="Bills G."/>
            <person name="Bluhm B."/>
            <person name="Cannon C."/>
            <person name="Castanera R."/>
            <person name="Culley D."/>
            <person name="Daum C."/>
            <person name="Ezra D."/>
            <person name="Gonzalez J."/>
            <person name="Henrissat B."/>
            <person name="Kuo A."/>
            <person name="Liang C."/>
            <person name="Lipzen A."/>
            <person name="Lutzoni F."/>
            <person name="Magnuson J."/>
            <person name="Mondo S."/>
            <person name="Nolan M."/>
            <person name="Ohm R."/>
            <person name="Pangilinan J."/>
            <person name="Park H.-J."/>
            <person name="Ramirez L."/>
            <person name="Alfaro M."/>
            <person name="Sun H."/>
            <person name="Tritt A."/>
            <person name="Yoshinaga Y."/>
            <person name="Zwiers L.-H."/>
            <person name="Turgeon B."/>
            <person name="Goodwin S."/>
            <person name="Spatafora J."/>
            <person name="Crous P."/>
            <person name="Grigoriev I."/>
        </authorList>
    </citation>
    <scope>NUCLEOTIDE SEQUENCE</scope>
    <source>
        <strain evidence="1">SCOH1-5</strain>
    </source>
</reference>
<dbReference type="AlphaFoldDB" id="A0A6A6FIU7"/>
<gene>
    <name evidence="1" type="ORF">CERZMDRAFT_84147</name>
</gene>
<dbReference type="Proteomes" id="UP000799539">
    <property type="component" value="Unassembled WGS sequence"/>
</dbReference>